<dbReference type="Proteomes" id="UP001236404">
    <property type="component" value="Unassembled WGS sequence"/>
</dbReference>
<evidence type="ECO:0000256" key="8">
    <source>
        <dbReference type="SAM" id="MobiDB-lite"/>
    </source>
</evidence>
<evidence type="ECO:0000256" key="3">
    <source>
        <dbReference type="ARBA" id="ARBA00022692"/>
    </source>
</evidence>
<proteinExistence type="predicted"/>
<dbReference type="RefSeq" id="WP_289473801.1">
    <property type="nucleotide sequence ID" value="NZ_JAUCMN010000006.1"/>
</dbReference>
<feature type="domain" description="Lycopene cyclase" evidence="10">
    <location>
        <begin position="48"/>
        <end position="103"/>
    </location>
</feature>
<comment type="caution">
    <text evidence="11">The sequence shown here is derived from an EMBL/GenBank/DDBJ whole genome shotgun (WGS) entry which is preliminary data.</text>
</comment>
<comment type="pathway">
    <text evidence="2">Carotenoid biosynthesis.</text>
</comment>
<dbReference type="Pfam" id="PF18916">
    <property type="entry name" value="Lycopene_cyc"/>
    <property type="match status" value="1"/>
</dbReference>
<organism evidence="11 12">
    <name type="scientific">Curtobacterium caseinilyticum</name>
    <dbReference type="NCBI Taxonomy" id="3055137"/>
    <lineage>
        <taxon>Bacteria</taxon>
        <taxon>Bacillati</taxon>
        <taxon>Actinomycetota</taxon>
        <taxon>Actinomycetes</taxon>
        <taxon>Micrococcales</taxon>
        <taxon>Microbacteriaceae</taxon>
        <taxon>Curtobacterium</taxon>
    </lineage>
</organism>
<keyword evidence="7" id="KW-0413">Isomerase</keyword>
<evidence type="ECO:0000256" key="2">
    <source>
        <dbReference type="ARBA" id="ARBA00004829"/>
    </source>
</evidence>
<feature type="region of interest" description="Disordered" evidence="8">
    <location>
        <begin position="114"/>
        <end position="172"/>
    </location>
</feature>
<accession>A0ABT7TT73</accession>
<evidence type="ECO:0000256" key="4">
    <source>
        <dbReference type="ARBA" id="ARBA00022746"/>
    </source>
</evidence>
<keyword evidence="5 9" id="KW-1133">Transmembrane helix</keyword>
<evidence type="ECO:0000256" key="5">
    <source>
        <dbReference type="ARBA" id="ARBA00022989"/>
    </source>
</evidence>
<feature type="compositionally biased region" description="Basic and acidic residues" evidence="8">
    <location>
        <begin position="114"/>
        <end position="140"/>
    </location>
</feature>
<reference evidence="11 12" key="1">
    <citation type="submission" date="2023-06" db="EMBL/GenBank/DDBJ databases">
        <authorList>
            <person name="Feng G."/>
            <person name="Li J."/>
            <person name="Zhu H."/>
        </authorList>
    </citation>
    <scope>NUCLEOTIDE SEQUENCE [LARGE SCALE GENOMIC DNA]</scope>
    <source>
        <strain evidence="11 12">RHCKG28</strain>
    </source>
</reference>
<feature type="transmembrane region" description="Helical" evidence="9">
    <location>
        <begin position="6"/>
        <end position="30"/>
    </location>
</feature>
<keyword evidence="6 9" id="KW-0472">Membrane</keyword>
<evidence type="ECO:0000313" key="11">
    <source>
        <dbReference type="EMBL" id="MDM7892067.1"/>
    </source>
</evidence>
<feature type="compositionally biased region" description="Basic and acidic residues" evidence="8">
    <location>
        <begin position="149"/>
        <end position="172"/>
    </location>
</feature>
<sequence length="172" mass="18077">MTGTTTYALLAVPFLAVAALVAVAAGIVAARRRGVGERRVGGRWVGIVSAVVAGAVLLVMTGVFNNVIVGLGIVAYDPALVSGARIGLFPVEDLAYSIGAALLLPSSWVLLERPGTERPDSERPGTDRPDTGRPGTERAGRAVGAARPVRSERPRRPSRRPDQPPRRPEETP</sequence>
<evidence type="ECO:0000259" key="10">
    <source>
        <dbReference type="Pfam" id="PF18916"/>
    </source>
</evidence>
<evidence type="ECO:0000313" key="12">
    <source>
        <dbReference type="Proteomes" id="UP001236404"/>
    </source>
</evidence>
<name>A0ABT7TT73_9MICO</name>
<keyword evidence="12" id="KW-1185">Reference proteome</keyword>
<evidence type="ECO:0000256" key="1">
    <source>
        <dbReference type="ARBA" id="ARBA00004141"/>
    </source>
</evidence>
<keyword evidence="3 9" id="KW-0812">Transmembrane</keyword>
<keyword evidence="4" id="KW-0125">Carotenoid biosynthesis</keyword>
<evidence type="ECO:0000256" key="9">
    <source>
        <dbReference type="SAM" id="Phobius"/>
    </source>
</evidence>
<gene>
    <name evidence="11" type="ORF">QUG93_10245</name>
</gene>
<dbReference type="EMBL" id="JAUCMN010000006">
    <property type="protein sequence ID" value="MDM7892067.1"/>
    <property type="molecule type" value="Genomic_DNA"/>
</dbReference>
<protein>
    <submittedName>
        <fullName evidence="11">Lycopene cyclase domain-containing protein</fullName>
    </submittedName>
</protein>
<dbReference type="InterPro" id="IPR017825">
    <property type="entry name" value="Lycopene_cyclase_dom"/>
</dbReference>
<comment type="subcellular location">
    <subcellularLocation>
        <location evidence="1">Membrane</location>
        <topology evidence="1">Multi-pass membrane protein</topology>
    </subcellularLocation>
</comment>
<feature type="transmembrane region" description="Helical" evidence="9">
    <location>
        <begin position="42"/>
        <end position="74"/>
    </location>
</feature>
<evidence type="ECO:0000256" key="7">
    <source>
        <dbReference type="ARBA" id="ARBA00023235"/>
    </source>
</evidence>
<evidence type="ECO:0000256" key="6">
    <source>
        <dbReference type="ARBA" id="ARBA00023136"/>
    </source>
</evidence>